<evidence type="ECO:0000256" key="2">
    <source>
        <dbReference type="ARBA" id="ARBA00022840"/>
    </source>
</evidence>
<dbReference type="EMBL" id="PGXC01000028">
    <property type="protein sequence ID" value="PKK88983.1"/>
    <property type="molecule type" value="Genomic_DNA"/>
</dbReference>
<dbReference type="Gene3D" id="3.40.50.300">
    <property type="entry name" value="P-loop containing nucleotide triphosphate hydrolases"/>
    <property type="match status" value="1"/>
</dbReference>
<dbReference type="AlphaFoldDB" id="A0A2N1PKU7"/>
<dbReference type="InterPro" id="IPR027417">
    <property type="entry name" value="P-loop_NTPase"/>
</dbReference>
<proteinExistence type="predicted"/>
<dbReference type="GO" id="GO:0030983">
    <property type="term" value="F:mismatched DNA binding"/>
    <property type="evidence" value="ECO:0007669"/>
    <property type="project" value="InterPro"/>
</dbReference>
<comment type="caution">
    <text evidence="5">The sequence shown here is derived from an EMBL/GenBank/DDBJ whole genome shotgun (WGS) entry which is preliminary data.</text>
</comment>
<dbReference type="Proteomes" id="UP000233256">
    <property type="component" value="Unassembled WGS sequence"/>
</dbReference>
<keyword evidence="2" id="KW-0067">ATP-binding</keyword>
<dbReference type="InterPro" id="IPR000432">
    <property type="entry name" value="DNA_mismatch_repair_MutS_C"/>
</dbReference>
<dbReference type="PANTHER" id="PTHR11361">
    <property type="entry name" value="DNA MISMATCH REPAIR PROTEIN MUTS FAMILY MEMBER"/>
    <property type="match status" value="1"/>
</dbReference>
<sequence>MTSKGGKVRKRVFEFTDFNEFYQFYKPLTPYGQTHKAHMEVFHDEDIISRMLDLSDEALVFIQIDNTIADRVEYHLKNIPRLPGQSDSSDMADLFLYKRFLINFRAICRLISPDLAELMNLRFNSPDLLAELCRGGSDETFHLADCYSPELGEVRSEIRLIESKLKNLREDRINQIIVATGHDFTFNDFLVVQEGPELTMNSSLIYMEPHDRSHLIIKPVLGDEYYAIMMQREALARKESDAESEVLESLSAMIRNEEAALSNYVKAVETLDIHLARARTALEFDMTRPLIAPRGSNISVEQGRFIPQILKCSAMKTSYQPLTVSFANPIIVIHGSNMGGKTVLLKTIGFLQLLTQMGFHVPADEYRAPLFRNIHHIGETGQDYLQGLSSFGLEIFNFMNTWNSGENSDSRLYLIDEFARTTGSREATALIQAILSRFSEIGGIHCFMSTHFMELNPIESTSFYKMKGLNHTSFQEYFEKTFHGNSNDKLDDMSERIRTINRFMEFEVLPDTDRSVTSDALKIAAILGLDAETLNHAWKHLEKSS</sequence>
<evidence type="ECO:0000259" key="4">
    <source>
        <dbReference type="SMART" id="SM00534"/>
    </source>
</evidence>
<evidence type="ECO:0000313" key="6">
    <source>
        <dbReference type="Proteomes" id="UP000233256"/>
    </source>
</evidence>
<accession>A0A2N1PKU7</accession>
<organism evidence="5 6">
    <name type="scientific">Candidatus Wallbacteria bacterium HGW-Wallbacteria-1</name>
    <dbReference type="NCBI Taxonomy" id="2013854"/>
    <lineage>
        <taxon>Bacteria</taxon>
        <taxon>Candidatus Walliibacteriota</taxon>
    </lineage>
</organism>
<feature type="domain" description="DNA mismatch repair proteins mutS family" evidence="4">
    <location>
        <begin position="328"/>
        <end position="542"/>
    </location>
</feature>
<gene>
    <name evidence="5" type="ORF">CVV64_16290</name>
</gene>
<evidence type="ECO:0000256" key="3">
    <source>
        <dbReference type="ARBA" id="ARBA00023125"/>
    </source>
</evidence>
<name>A0A2N1PKU7_9BACT</name>
<protein>
    <recommendedName>
        <fullName evidence="4">DNA mismatch repair proteins mutS family domain-containing protein</fullName>
    </recommendedName>
</protein>
<dbReference type="PANTHER" id="PTHR11361:SF14">
    <property type="entry name" value="DNA MISMATCH REPAIR PROTEIN MUTS, TYPE 2"/>
    <property type="match status" value="1"/>
</dbReference>
<dbReference type="SMART" id="SM00534">
    <property type="entry name" value="MUTSac"/>
    <property type="match status" value="1"/>
</dbReference>
<dbReference type="GO" id="GO:0005524">
    <property type="term" value="F:ATP binding"/>
    <property type="evidence" value="ECO:0007669"/>
    <property type="project" value="UniProtKB-KW"/>
</dbReference>
<dbReference type="GO" id="GO:0006298">
    <property type="term" value="P:mismatch repair"/>
    <property type="evidence" value="ECO:0007669"/>
    <property type="project" value="InterPro"/>
</dbReference>
<reference evidence="5 6" key="1">
    <citation type="journal article" date="2017" name="ISME J.">
        <title>Potential for microbial H2 and metal transformations associated with novel bacteria and archaea in deep terrestrial subsurface sediments.</title>
        <authorList>
            <person name="Hernsdorf A.W."/>
            <person name="Amano Y."/>
            <person name="Miyakawa K."/>
            <person name="Ise K."/>
            <person name="Suzuki Y."/>
            <person name="Anantharaman K."/>
            <person name="Probst A."/>
            <person name="Burstein D."/>
            <person name="Thomas B.C."/>
            <person name="Banfield J.F."/>
        </authorList>
    </citation>
    <scope>NUCLEOTIDE SEQUENCE [LARGE SCALE GENOMIC DNA]</scope>
    <source>
        <strain evidence="5">HGW-Wallbacteria-1</strain>
    </source>
</reference>
<evidence type="ECO:0000313" key="5">
    <source>
        <dbReference type="EMBL" id="PKK88983.1"/>
    </source>
</evidence>
<keyword evidence="3" id="KW-0238">DNA-binding</keyword>
<evidence type="ECO:0000256" key="1">
    <source>
        <dbReference type="ARBA" id="ARBA00022741"/>
    </source>
</evidence>
<keyword evidence="1" id="KW-0547">Nucleotide-binding</keyword>
<dbReference type="InterPro" id="IPR045076">
    <property type="entry name" value="MutS"/>
</dbReference>
<dbReference type="Pfam" id="PF00488">
    <property type="entry name" value="MutS_V"/>
    <property type="match status" value="1"/>
</dbReference>
<dbReference type="GO" id="GO:0140664">
    <property type="term" value="F:ATP-dependent DNA damage sensor activity"/>
    <property type="evidence" value="ECO:0007669"/>
    <property type="project" value="InterPro"/>
</dbReference>
<dbReference type="SUPFAM" id="SSF52540">
    <property type="entry name" value="P-loop containing nucleoside triphosphate hydrolases"/>
    <property type="match status" value="1"/>
</dbReference>